<feature type="region of interest" description="Disordered" evidence="1">
    <location>
        <begin position="1"/>
        <end position="46"/>
    </location>
</feature>
<proteinExistence type="predicted"/>
<evidence type="ECO:0000256" key="1">
    <source>
        <dbReference type="SAM" id="MobiDB-lite"/>
    </source>
</evidence>
<organism evidence="2 3">
    <name type="scientific">Mya arenaria</name>
    <name type="common">Soft-shell clam</name>
    <dbReference type="NCBI Taxonomy" id="6604"/>
    <lineage>
        <taxon>Eukaryota</taxon>
        <taxon>Metazoa</taxon>
        <taxon>Spiralia</taxon>
        <taxon>Lophotrochozoa</taxon>
        <taxon>Mollusca</taxon>
        <taxon>Bivalvia</taxon>
        <taxon>Autobranchia</taxon>
        <taxon>Heteroconchia</taxon>
        <taxon>Euheterodonta</taxon>
        <taxon>Imparidentia</taxon>
        <taxon>Neoheterodontei</taxon>
        <taxon>Myida</taxon>
        <taxon>Myoidea</taxon>
        <taxon>Myidae</taxon>
        <taxon>Mya</taxon>
    </lineage>
</organism>
<feature type="compositionally biased region" description="Basic and acidic residues" evidence="1">
    <location>
        <begin position="94"/>
        <end position="118"/>
    </location>
</feature>
<dbReference type="InterPro" id="IPR053040">
    <property type="entry name" value="LRR-containing_protein_71"/>
</dbReference>
<reference evidence="2" key="1">
    <citation type="submission" date="2022-11" db="EMBL/GenBank/DDBJ databases">
        <title>Centuries of genome instability and evolution in soft-shell clam transmissible cancer (bioRxiv).</title>
        <authorList>
            <person name="Hart S.F.M."/>
            <person name="Yonemitsu M.A."/>
            <person name="Giersch R.M."/>
            <person name="Beal B.F."/>
            <person name="Arriagada G."/>
            <person name="Davis B.W."/>
            <person name="Ostrander E.A."/>
            <person name="Goff S.P."/>
            <person name="Metzger M.J."/>
        </authorList>
    </citation>
    <scope>NUCLEOTIDE SEQUENCE</scope>
    <source>
        <strain evidence="2">MELC-2E11</strain>
        <tissue evidence="2">Siphon/mantle</tissue>
    </source>
</reference>
<feature type="compositionally biased region" description="Basic and acidic residues" evidence="1">
    <location>
        <begin position="20"/>
        <end position="31"/>
    </location>
</feature>
<feature type="region of interest" description="Disordered" evidence="1">
    <location>
        <begin position="204"/>
        <end position="223"/>
    </location>
</feature>
<feature type="compositionally biased region" description="Pro residues" evidence="1">
    <location>
        <begin position="73"/>
        <end position="83"/>
    </location>
</feature>
<name>A0ABY7EYB8_MYAAR</name>
<protein>
    <submittedName>
        <fullName evidence="2">Uncharacterized protein</fullName>
    </submittedName>
</protein>
<accession>A0ABY7EYB8</accession>
<dbReference type="PANTHER" id="PTHR46984:SF1">
    <property type="entry name" value="LEUCINE-RICH REPEAT-CONTAINING PROTEIN 71"/>
    <property type="match status" value="1"/>
</dbReference>
<gene>
    <name evidence="2" type="ORF">MAR_004985</name>
</gene>
<evidence type="ECO:0000313" key="3">
    <source>
        <dbReference type="Proteomes" id="UP001164746"/>
    </source>
</evidence>
<feature type="compositionally biased region" description="Pro residues" evidence="1">
    <location>
        <begin position="212"/>
        <end position="223"/>
    </location>
</feature>
<dbReference type="Proteomes" id="UP001164746">
    <property type="component" value="Chromosome 9"/>
</dbReference>
<dbReference type="EMBL" id="CP111020">
    <property type="protein sequence ID" value="WAR14880.1"/>
    <property type="molecule type" value="Genomic_DNA"/>
</dbReference>
<sequence length="223" mass="24383">MSAGNRWKTISLASKVKMGKKVEKGGNKDKNPSATNQDEVDSNRALEPYVCTGNFTADFTELCRRANLAYTPPVVPRPKPPAPVTQQEASPDAKGGKDEKEEKHDKTKGKKDKEEKPAAKKASIAADSKKKGGKPAKGQGNPIGESGLEALLKAMQYQATLTLDSHGGTGLMRLLVGRSRRSEHSFSRMTLQREHDVMQKINDLMTPKDPFYKPPPQTPDVES</sequence>
<keyword evidence="3" id="KW-1185">Reference proteome</keyword>
<feature type="region of interest" description="Disordered" evidence="1">
    <location>
        <begin position="71"/>
        <end position="145"/>
    </location>
</feature>
<evidence type="ECO:0000313" key="2">
    <source>
        <dbReference type="EMBL" id="WAR14880.1"/>
    </source>
</evidence>
<dbReference type="PANTHER" id="PTHR46984">
    <property type="entry name" value="LEUCINE-RICH REPEAT-CONTAINING PROTEIN 71"/>
    <property type="match status" value="1"/>
</dbReference>